<feature type="transmembrane region" description="Helical" evidence="7">
    <location>
        <begin position="81"/>
        <end position="104"/>
    </location>
</feature>
<evidence type="ECO:0000256" key="7">
    <source>
        <dbReference type="RuleBase" id="RU363032"/>
    </source>
</evidence>
<feature type="transmembrane region" description="Helical" evidence="7">
    <location>
        <begin position="21"/>
        <end position="41"/>
    </location>
</feature>
<keyword evidence="10" id="KW-1185">Reference proteome</keyword>
<comment type="caution">
    <text evidence="9">The sequence shown here is derived from an EMBL/GenBank/DDBJ whole genome shotgun (WGS) entry which is preliminary data.</text>
</comment>
<dbReference type="Proteomes" id="UP000476055">
    <property type="component" value="Unassembled WGS sequence"/>
</dbReference>
<dbReference type="InterPro" id="IPR035906">
    <property type="entry name" value="MetI-like_sf"/>
</dbReference>
<dbReference type="RefSeq" id="WP_154495528.1">
    <property type="nucleotide sequence ID" value="NZ_VUMU01000003.1"/>
</dbReference>
<keyword evidence="5 7" id="KW-1133">Transmembrane helix</keyword>
<keyword evidence="3" id="KW-1003">Cell membrane</keyword>
<evidence type="ECO:0000256" key="5">
    <source>
        <dbReference type="ARBA" id="ARBA00022989"/>
    </source>
</evidence>
<keyword evidence="4 7" id="KW-0812">Transmembrane</keyword>
<evidence type="ECO:0000256" key="1">
    <source>
        <dbReference type="ARBA" id="ARBA00004651"/>
    </source>
</evidence>
<dbReference type="InterPro" id="IPR000515">
    <property type="entry name" value="MetI-like"/>
</dbReference>
<dbReference type="CDD" id="cd06261">
    <property type="entry name" value="TM_PBP2"/>
    <property type="match status" value="1"/>
</dbReference>
<dbReference type="GO" id="GO:0055085">
    <property type="term" value="P:transmembrane transport"/>
    <property type="evidence" value="ECO:0007669"/>
    <property type="project" value="InterPro"/>
</dbReference>
<evidence type="ECO:0000256" key="4">
    <source>
        <dbReference type="ARBA" id="ARBA00022692"/>
    </source>
</evidence>
<feature type="transmembrane region" description="Helical" evidence="7">
    <location>
        <begin position="167"/>
        <end position="187"/>
    </location>
</feature>
<evidence type="ECO:0000256" key="3">
    <source>
        <dbReference type="ARBA" id="ARBA00022475"/>
    </source>
</evidence>
<keyword evidence="6 7" id="KW-0472">Membrane</keyword>
<dbReference type="Gene3D" id="1.10.3720.10">
    <property type="entry name" value="MetI-like"/>
    <property type="match status" value="1"/>
</dbReference>
<comment type="similarity">
    <text evidence="7">Belongs to the binding-protein-dependent transport system permease family.</text>
</comment>
<dbReference type="PANTHER" id="PTHR30193:SF37">
    <property type="entry name" value="INNER MEMBRANE ABC TRANSPORTER PERMEASE PROTEIN YCJO"/>
    <property type="match status" value="1"/>
</dbReference>
<evidence type="ECO:0000313" key="9">
    <source>
        <dbReference type="EMBL" id="MST57510.1"/>
    </source>
</evidence>
<dbReference type="SUPFAM" id="SSF161098">
    <property type="entry name" value="MetI-like"/>
    <property type="match status" value="1"/>
</dbReference>
<dbReference type="InterPro" id="IPR051393">
    <property type="entry name" value="ABC_transporter_permease"/>
</dbReference>
<feature type="transmembrane region" description="Helical" evidence="7">
    <location>
        <begin position="116"/>
        <end position="135"/>
    </location>
</feature>
<dbReference type="PANTHER" id="PTHR30193">
    <property type="entry name" value="ABC TRANSPORTER PERMEASE PROTEIN"/>
    <property type="match status" value="1"/>
</dbReference>
<sequence>MRTSGRTSKRLTINQKYSLTGWGFLAPAAILICVMNFYPMIQALVLSFQTGIGNNLQFGGLSNYARLLKDPVFRTALVNNFVYLIIQVPIMLILALILASVLNIKDLKGKGIFRTAIFLPCCTSLVSYAIIFKTLFSYDGYVNTVLMNLGLISERVNWLSQEGSAKVIIILALIWRWTGYNMVFYLAGLQNIDDSLYEAAKIDGANAIQSFFKITVPMLKPTILLTTIMSTNGTLQLFDESVNLTGGGPANSTLTMSHYIYKASFEYNPQFGYAAAMSYVIFILVAILAFVQMKVGDKR</sequence>
<proteinExistence type="inferred from homology"/>
<dbReference type="AlphaFoldDB" id="A0A6L5YHU9"/>
<dbReference type="Pfam" id="PF00528">
    <property type="entry name" value="BPD_transp_1"/>
    <property type="match status" value="1"/>
</dbReference>
<evidence type="ECO:0000259" key="8">
    <source>
        <dbReference type="PROSITE" id="PS50928"/>
    </source>
</evidence>
<feature type="transmembrane region" description="Helical" evidence="7">
    <location>
        <begin position="271"/>
        <end position="291"/>
    </location>
</feature>
<evidence type="ECO:0000256" key="2">
    <source>
        <dbReference type="ARBA" id="ARBA00022448"/>
    </source>
</evidence>
<dbReference type="GO" id="GO:0005886">
    <property type="term" value="C:plasma membrane"/>
    <property type="evidence" value="ECO:0007669"/>
    <property type="project" value="UniProtKB-SubCell"/>
</dbReference>
<evidence type="ECO:0000256" key="6">
    <source>
        <dbReference type="ARBA" id="ARBA00023136"/>
    </source>
</evidence>
<accession>A0A6L5YHU9</accession>
<reference evidence="9 10" key="1">
    <citation type="submission" date="2019-08" db="EMBL/GenBank/DDBJ databases">
        <title>In-depth cultivation of the pig gut microbiome towards novel bacterial diversity and tailored functional studies.</title>
        <authorList>
            <person name="Wylensek D."/>
            <person name="Hitch T.C.A."/>
            <person name="Clavel T."/>
        </authorList>
    </citation>
    <scope>NUCLEOTIDE SEQUENCE [LARGE SCALE GENOMIC DNA]</scope>
    <source>
        <strain evidence="9 10">WCA3-601-WT-6H</strain>
    </source>
</reference>
<comment type="subcellular location">
    <subcellularLocation>
        <location evidence="1 7">Cell membrane</location>
        <topology evidence="1 7">Multi-pass membrane protein</topology>
    </subcellularLocation>
</comment>
<gene>
    <name evidence="9" type="ORF">FYJ59_04505</name>
</gene>
<evidence type="ECO:0000313" key="10">
    <source>
        <dbReference type="Proteomes" id="UP000476055"/>
    </source>
</evidence>
<keyword evidence="2 7" id="KW-0813">Transport</keyword>
<dbReference type="PROSITE" id="PS50928">
    <property type="entry name" value="ABC_TM1"/>
    <property type="match status" value="1"/>
</dbReference>
<feature type="domain" description="ABC transmembrane type-1" evidence="8">
    <location>
        <begin position="77"/>
        <end position="292"/>
    </location>
</feature>
<name>A0A6L5YHU9_9FIRM</name>
<dbReference type="EMBL" id="VUMU01000003">
    <property type="protein sequence ID" value="MST57510.1"/>
    <property type="molecule type" value="Genomic_DNA"/>
</dbReference>
<organism evidence="9 10">
    <name type="scientific">Waltera intestinalis</name>
    <dbReference type="NCBI Taxonomy" id="2606635"/>
    <lineage>
        <taxon>Bacteria</taxon>
        <taxon>Bacillati</taxon>
        <taxon>Bacillota</taxon>
        <taxon>Clostridia</taxon>
        <taxon>Lachnospirales</taxon>
        <taxon>Lachnospiraceae</taxon>
        <taxon>Waltera</taxon>
    </lineage>
</organism>
<protein>
    <submittedName>
        <fullName evidence="9">Sugar ABC transporter permease</fullName>
    </submittedName>
</protein>